<feature type="region of interest" description="Disordered" evidence="1">
    <location>
        <begin position="712"/>
        <end position="748"/>
    </location>
</feature>
<sequence>MRHLIRDKNRRGGRSVAMALACALLLAAFPTPPSTARAAQKDGSVTQCTDLNQMFNIVNVAGTPTTIRESTISISGKNAQVCGGAKSKKKISLRTDWEIEMLVTLPSLSTCLASWSTFNIFSENGNVLQFILLNHTTGSSSVGWHSNSNWGTCTAILYGAQGSRNDFGPSAAISGYQKKISASDFGSQKPASLSYHWDNTTKQGTFTFVYNGHTTVFVNNKISDETVYLSLEGAVEASGVSHYLTSQMQFTGFRYTQYQPTMSVRFLDPGDNTKELHYALPGDTVTVEATAQNIGSTYSFPAALKNSDLNAHVGITPCTGSDQKIYIGSTPVATDTTHDITKDSGIAFSLPTGDDAVTIRYNATVTGDSGTTATVYQRLQDDFFKNNYYHQSSLTVGAPMVSDDEDPDHYDYIVEGPAGENGWYTGTVTIALAPDSTYDELYFDGAAAPSENGQKQFETDTAGTQTDFYGVQTSDGKRSGDTSETLKIDTTAPTLQLTDRGTMSFSLKDSLSGVWKLQVKLPGGGWQDLQLYDLTDGAGDPVQTAAHTNFTGLPNGTYQYRAVDAAGNTSDPVTVKKTDVAPVIVADDTATVQHSAATAGSLSPQAVFDMIAGDDIAVTAPAGSVKTPAVHNTLPTVDGTARIQLYDEQISWRLEQPGSSFTPQTGAASTTRIPVDLPCGKYILTFSQNGADDDGHTAPPKVCTLYVVEGQAPDVQPGGDTTYPDGRPDTDPDDAVFPPDQPEPDIDDQGQVHRTLIDQITEQLQDPPAGGGRYTRQNMLDLFAGRYQVTSSQPDGLLQWGQLHITHQGQPVSELGTTRPGQYIITRTATDSAGNTTTIQLTYTFVERPVVDPPHVQPGDGPIQPDWPQNPDQLPEVTVTPDGQNPTISHALLRDELVQDIGIAPPFGGHLSAQTAAGWFDGRYRLQSALPYPADTLTYSPIQILDSQGRDITALGIDTTAPGSYTIRRTATDLLGNTTTVELSYQLTQRQAQIVPGETGTSTGDGGHQSGSDGANGGVDTGEHRRCWVHWLALLAAGCTAGYTWLVLRRQDEEEQDPNEI</sequence>
<evidence type="ECO:0000256" key="2">
    <source>
        <dbReference type="SAM" id="SignalP"/>
    </source>
</evidence>
<dbReference type="EMBL" id="FMHG01000004">
    <property type="protein sequence ID" value="SCJ90665.1"/>
    <property type="molecule type" value="Genomic_DNA"/>
</dbReference>
<feature type="compositionally biased region" description="Gly residues" evidence="1">
    <location>
        <begin position="1003"/>
        <end position="1018"/>
    </location>
</feature>
<dbReference type="AlphaFoldDB" id="A0A1C6K9P2"/>
<feature type="chain" id="PRO_5008738445" description="Ig-like domain-containing protein" evidence="2">
    <location>
        <begin position="39"/>
        <end position="1061"/>
    </location>
</feature>
<feature type="region of interest" description="Disordered" evidence="1">
    <location>
        <begin position="996"/>
        <end position="1018"/>
    </location>
</feature>
<proteinExistence type="predicted"/>
<accession>A0A1C6K9P2</accession>
<gene>
    <name evidence="3" type="ORF">SAMEA3545359_02750</name>
</gene>
<reference evidence="3" key="1">
    <citation type="submission" date="2015-09" db="EMBL/GenBank/DDBJ databases">
        <authorList>
            <consortium name="Pathogen Informatics"/>
        </authorList>
    </citation>
    <scope>NUCLEOTIDE SEQUENCE</scope>
    <source>
        <strain evidence="3">2789STDY5834896</strain>
    </source>
</reference>
<protein>
    <recommendedName>
        <fullName evidence="4">Ig-like domain-containing protein</fullName>
    </recommendedName>
</protein>
<keyword evidence="2" id="KW-0732">Signal</keyword>
<evidence type="ECO:0000313" key="3">
    <source>
        <dbReference type="EMBL" id="SCJ90665.1"/>
    </source>
</evidence>
<name>A0A1C6K9P2_9FIRM</name>
<organism evidence="3">
    <name type="scientific">uncultured Anaerotruncus sp</name>
    <dbReference type="NCBI Taxonomy" id="905011"/>
    <lineage>
        <taxon>Bacteria</taxon>
        <taxon>Bacillati</taxon>
        <taxon>Bacillota</taxon>
        <taxon>Clostridia</taxon>
        <taxon>Eubacteriales</taxon>
        <taxon>Oscillospiraceae</taxon>
        <taxon>Anaerotruncus</taxon>
        <taxon>environmental samples</taxon>
    </lineage>
</organism>
<feature type="signal peptide" evidence="2">
    <location>
        <begin position="1"/>
        <end position="38"/>
    </location>
</feature>
<evidence type="ECO:0008006" key="4">
    <source>
        <dbReference type="Google" id="ProtNLM"/>
    </source>
</evidence>
<evidence type="ECO:0000256" key="1">
    <source>
        <dbReference type="SAM" id="MobiDB-lite"/>
    </source>
</evidence>